<protein>
    <recommendedName>
        <fullName evidence="7">TRAP transporter large permease protein</fullName>
    </recommendedName>
</protein>
<evidence type="ECO:0000256" key="2">
    <source>
        <dbReference type="ARBA" id="ARBA00022475"/>
    </source>
</evidence>
<keyword evidence="2" id="KW-1003">Cell membrane</keyword>
<comment type="similarity">
    <text evidence="7">Belongs to the TRAP transporter large permease family.</text>
</comment>
<keyword evidence="5 7" id="KW-1133">Transmembrane helix</keyword>
<evidence type="ECO:0000256" key="5">
    <source>
        <dbReference type="ARBA" id="ARBA00022989"/>
    </source>
</evidence>
<dbReference type="InterPro" id="IPR010656">
    <property type="entry name" value="DctM"/>
</dbReference>
<feature type="transmembrane region" description="Helical" evidence="7">
    <location>
        <begin position="267"/>
        <end position="292"/>
    </location>
</feature>
<keyword evidence="6 7" id="KW-0472">Membrane</keyword>
<comment type="subcellular location">
    <subcellularLocation>
        <location evidence="1 7">Cell inner membrane</location>
        <topology evidence="1 7">Multi-pass membrane protein</topology>
    </subcellularLocation>
</comment>
<feature type="transmembrane region" description="Helical" evidence="7">
    <location>
        <begin position="354"/>
        <end position="379"/>
    </location>
</feature>
<dbReference type="PANTHER" id="PTHR33362:SF5">
    <property type="entry name" value="C4-DICARBOXYLATE TRAP TRANSPORTER LARGE PERMEASE PROTEIN DCTM"/>
    <property type="match status" value="1"/>
</dbReference>
<dbReference type="PIRSF" id="PIRSF006066">
    <property type="entry name" value="HI0050"/>
    <property type="match status" value="1"/>
</dbReference>
<dbReference type="Pfam" id="PF06808">
    <property type="entry name" value="DctM"/>
    <property type="match status" value="1"/>
</dbReference>
<feature type="domain" description="TRAP C4-dicarboxylate transport system permease DctM subunit" evidence="8">
    <location>
        <begin position="10"/>
        <end position="415"/>
    </location>
</feature>
<dbReference type="NCBIfam" id="TIGR00786">
    <property type="entry name" value="dctM"/>
    <property type="match status" value="1"/>
</dbReference>
<gene>
    <name evidence="9" type="primary">mnbF</name>
</gene>
<dbReference type="GO" id="GO:0005886">
    <property type="term" value="C:plasma membrane"/>
    <property type="evidence" value="ECO:0007669"/>
    <property type="project" value="UniProtKB-SubCell"/>
</dbReference>
<comment type="subunit">
    <text evidence="7">The complex comprises the extracytoplasmic solute receptor protein and the two transmembrane proteins.</text>
</comment>
<organism evidence="9">
    <name type="scientific">Comamonas sp. JS46</name>
    <dbReference type="NCBI Taxonomy" id="298265"/>
    <lineage>
        <taxon>Bacteria</taxon>
        <taxon>Pseudomonadati</taxon>
        <taxon>Pseudomonadota</taxon>
        <taxon>Betaproteobacteria</taxon>
        <taxon>Burkholderiales</taxon>
        <taxon>Comamonadaceae</taxon>
        <taxon>Comamonas</taxon>
    </lineage>
</organism>
<evidence type="ECO:0000256" key="3">
    <source>
        <dbReference type="ARBA" id="ARBA00022519"/>
    </source>
</evidence>
<dbReference type="AlphaFoldDB" id="Q5GD99"/>
<name>Q5GD99_9BURK</name>
<proteinExistence type="inferred from homology"/>
<keyword evidence="3 7" id="KW-0997">Cell inner membrane</keyword>
<dbReference type="InterPro" id="IPR004681">
    <property type="entry name" value="TRAP_DctM"/>
</dbReference>
<evidence type="ECO:0000259" key="8">
    <source>
        <dbReference type="Pfam" id="PF06808"/>
    </source>
</evidence>
<evidence type="ECO:0000256" key="6">
    <source>
        <dbReference type="ARBA" id="ARBA00023136"/>
    </source>
</evidence>
<feature type="transmembrane region" description="Helical" evidence="7">
    <location>
        <begin position="128"/>
        <end position="149"/>
    </location>
</feature>
<evidence type="ECO:0000256" key="7">
    <source>
        <dbReference type="RuleBase" id="RU369079"/>
    </source>
</evidence>
<comment type="caution">
    <text evidence="7">Lacks conserved residue(s) required for the propagation of feature annotation.</text>
</comment>
<reference evidence="9" key="1">
    <citation type="journal article" date="2006" name="Appl. Environ. Microbiol.">
        <title>The locus coding for the 3-nitrobenzoate dioxygenase of Comamonas sp. strain JS46 is flanked by IS1071 elements and is subject to deletion and inversion events.</title>
        <authorList>
            <person name="Providenti M.A."/>
            <person name="Shaye R.E."/>
            <person name="Lynes K.D."/>
            <person name="McKenna N.T."/>
            <person name="O'brien J.M."/>
            <person name="Rosolen S."/>
            <person name="Wyndham R.C."/>
            <person name="Lambert I.B."/>
        </authorList>
    </citation>
    <scope>NUCLEOTIDE SEQUENCE</scope>
    <source>
        <strain evidence="9">JS46</strain>
    </source>
</reference>
<feature type="transmembrane region" description="Helical" evidence="7">
    <location>
        <begin position="215"/>
        <end position="233"/>
    </location>
</feature>
<evidence type="ECO:0000313" key="9">
    <source>
        <dbReference type="EMBL" id="AAV33666.1"/>
    </source>
</evidence>
<comment type="function">
    <text evidence="7">Part of the tripartite ATP-independent periplasmic (TRAP) transport system.</text>
</comment>
<feature type="transmembrane region" description="Helical" evidence="7">
    <location>
        <begin position="312"/>
        <end position="342"/>
    </location>
</feature>
<feature type="transmembrane region" description="Helical" evidence="7">
    <location>
        <begin position="52"/>
        <end position="69"/>
    </location>
</feature>
<dbReference type="PANTHER" id="PTHR33362">
    <property type="entry name" value="SIALIC ACID TRAP TRANSPORTER PERMEASE PROTEIN SIAT-RELATED"/>
    <property type="match status" value="1"/>
</dbReference>
<feature type="transmembrane region" description="Helical" evidence="7">
    <location>
        <begin position="399"/>
        <end position="424"/>
    </location>
</feature>
<dbReference type="EMBL" id="AY639949">
    <property type="protein sequence ID" value="AAV33666.1"/>
    <property type="molecule type" value="Genomic_DNA"/>
</dbReference>
<keyword evidence="4 7" id="KW-0812">Transmembrane</keyword>
<evidence type="ECO:0000256" key="1">
    <source>
        <dbReference type="ARBA" id="ARBA00004429"/>
    </source>
</evidence>
<dbReference type="GO" id="GO:0022857">
    <property type="term" value="F:transmembrane transporter activity"/>
    <property type="evidence" value="ECO:0007669"/>
    <property type="project" value="UniProtKB-UniRule"/>
</dbReference>
<evidence type="ECO:0000256" key="4">
    <source>
        <dbReference type="ARBA" id="ARBA00022692"/>
    </source>
</evidence>
<feature type="transmembrane region" description="Helical" evidence="7">
    <location>
        <begin position="239"/>
        <end position="255"/>
    </location>
</feature>
<sequence length="426" mass="44695">MTFALGVLPVLLLALGFPVFLVLLTAAAVALTMFMDVPLAALHQTLYGSLDAYSLLAIPFFIYAGELMGRGSVARRLVAVVQAGAGNMRGSLGVTTVGATAVFGAISGSSAATVATIGRVVLPEMRRAGYPVPFSAGLVTSVGAIGVIIPPSIPMIVYGAAAQESVPRLYAAGVFPGLLIAAMLALYVYVQARLQGFAPGEPSTLRNFMVAMKKGVWAMGAPFIILGGIYGGVFSPTEAGGVACVYSALVTRIVYRDLSWRQVLKVAEASAALTAQILIIIACASVFSWLLTVNQVPVMVVGWLQGLELSSWMILLAMNVLLLVVGCFFDPLSAILLLSPLLVPIAQAAGVDGVHFGIILTVNLAIGLFTPPFGLNIFVAQSVLKQSLGDIYRGTMPFFLIYLVALGLITYIPQISMLGVQLLLRQ</sequence>
<feature type="transmembrane region" description="Helical" evidence="7">
    <location>
        <begin position="169"/>
        <end position="190"/>
    </location>
</feature>
<accession>Q5GD99</accession>
<keyword evidence="7" id="KW-0813">Transport</keyword>